<keyword evidence="1" id="KW-0472">Membrane</keyword>
<dbReference type="InterPro" id="IPR019099">
    <property type="entry name" value="Uncharacterised_PGPGW_TM"/>
</dbReference>
<protein>
    <recommendedName>
        <fullName evidence="3">Transmembrane protein (PGPGW)</fullName>
    </recommendedName>
</protein>
<accession>A0A6S6SWJ3</accession>
<keyword evidence="1" id="KW-0812">Transmembrane</keyword>
<keyword evidence="1" id="KW-1133">Transmembrane helix</keyword>
<dbReference type="AlphaFoldDB" id="A0A6S6SWJ3"/>
<proteinExistence type="predicted"/>
<evidence type="ECO:0000313" key="2">
    <source>
        <dbReference type="EMBL" id="CAA6807358.1"/>
    </source>
</evidence>
<organism evidence="2">
    <name type="scientific">uncultured Thiotrichaceae bacterium</name>
    <dbReference type="NCBI Taxonomy" id="298394"/>
    <lineage>
        <taxon>Bacteria</taxon>
        <taxon>Pseudomonadati</taxon>
        <taxon>Pseudomonadota</taxon>
        <taxon>Gammaproteobacteria</taxon>
        <taxon>Thiotrichales</taxon>
        <taxon>Thiotrichaceae</taxon>
        <taxon>environmental samples</taxon>
    </lineage>
</organism>
<gene>
    <name evidence="2" type="ORF">HELGO_WM11539</name>
</gene>
<sequence length="134" mass="15409">MIDQVMQWFQYNQSVFIWTGIFSAVTFVLSLLMLPWLLKKIPTDYFTRHPPDDSWALLLTPRSLIRNFLGFPVLLAGISMLILPGQGFLTILLGLAIMQFPGKFTLERWVIGRPGILQTVNWVRRKSGTTELEI</sequence>
<evidence type="ECO:0008006" key="3">
    <source>
        <dbReference type="Google" id="ProtNLM"/>
    </source>
</evidence>
<feature type="transmembrane region" description="Helical" evidence="1">
    <location>
        <begin position="68"/>
        <end position="98"/>
    </location>
</feature>
<feature type="transmembrane region" description="Helical" evidence="1">
    <location>
        <begin position="15"/>
        <end position="38"/>
    </location>
</feature>
<reference evidence="2" key="1">
    <citation type="submission" date="2020-01" db="EMBL/GenBank/DDBJ databases">
        <authorList>
            <person name="Meier V. D."/>
            <person name="Meier V D."/>
        </authorList>
    </citation>
    <scope>NUCLEOTIDE SEQUENCE</scope>
    <source>
        <strain evidence="2">HLG_WM_MAG_09</strain>
    </source>
</reference>
<dbReference type="Pfam" id="PF09656">
    <property type="entry name" value="PGPGW"/>
    <property type="match status" value="1"/>
</dbReference>
<evidence type="ECO:0000256" key="1">
    <source>
        <dbReference type="SAM" id="Phobius"/>
    </source>
</evidence>
<name>A0A6S6SWJ3_9GAMM</name>
<dbReference type="EMBL" id="CACVAT010000105">
    <property type="protein sequence ID" value="CAA6807358.1"/>
    <property type="molecule type" value="Genomic_DNA"/>
</dbReference>